<dbReference type="GO" id="GO:0008270">
    <property type="term" value="F:zinc ion binding"/>
    <property type="evidence" value="ECO:0007669"/>
    <property type="project" value="UniProtKB-KW"/>
</dbReference>
<accession>A0A8S0RXK1</accession>
<comment type="caution">
    <text evidence="9">The sequence shown here is derived from an EMBL/GenBank/DDBJ whole genome shotgun (WGS) entry which is preliminary data.</text>
</comment>
<sequence>MVEWRKPAPTTTTGISTSAFINVVNDIETYPPPAQKYESHQPLGGHEKIHRDCSQFATANCPAISPAAAELIEDVNPTVASTSERTTALASTVDDQKSTESFYYPTIITSPVDQKHESHECDVCRKCFLSYQALGGHKTSHPDRAQLVHILSSHGTIDV</sequence>
<keyword evidence="4" id="KW-0862">Zinc</keyword>
<evidence type="ECO:0000256" key="2">
    <source>
        <dbReference type="ARBA" id="ARBA00022737"/>
    </source>
</evidence>
<feature type="domain" description="C2H2-type" evidence="8">
    <location>
        <begin position="119"/>
        <end position="146"/>
    </location>
</feature>
<dbReference type="AlphaFoldDB" id="A0A8S0RXK1"/>
<keyword evidence="5" id="KW-0805">Transcription regulation</keyword>
<keyword evidence="2" id="KW-0677">Repeat</keyword>
<evidence type="ECO:0000313" key="10">
    <source>
        <dbReference type="Proteomes" id="UP000594638"/>
    </source>
</evidence>
<gene>
    <name evidence="9" type="ORF">OLEA9_A033943</name>
</gene>
<evidence type="ECO:0000256" key="1">
    <source>
        <dbReference type="ARBA" id="ARBA00022723"/>
    </source>
</evidence>
<keyword evidence="1" id="KW-0479">Metal-binding</keyword>
<name>A0A8S0RXK1_OLEEU</name>
<evidence type="ECO:0000259" key="8">
    <source>
        <dbReference type="PROSITE" id="PS50157"/>
    </source>
</evidence>
<evidence type="ECO:0000313" key="9">
    <source>
        <dbReference type="EMBL" id="CAA2984751.1"/>
    </source>
</evidence>
<dbReference type="EMBL" id="CACTIH010003776">
    <property type="protein sequence ID" value="CAA2984751.1"/>
    <property type="molecule type" value="Genomic_DNA"/>
</dbReference>
<keyword evidence="6" id="KW-0804">Transcription</keyword>
<dbReference type="InterPro" id="IPR044653">
    <property type="entry name" value="AZF1/2/3-like"/>
</dbReference>
<dbReference type="InterPro" id="IPR013087">
    <property type="entry name" value="Znf_C2H2_type"/>
</dbReference>
<keyword evidence="3 7" id="KW-0863">Zinc-finger</keyword>
<protein>
    <submittedName>
        <fullName evidence="9">Zinc finger AZF2-like</fullName>
    </submittedName>
</protein>
<dbReference type="PANTHER" id="PTHR45988:SF1">
    <property type="entry name" value="ZINC FINGER PROTEIN AZF2"/>
    <property type="match status" value="1"/>
</dbReference>
<dbReference type="PROSITE" id="PS50157">
    <property type="entry name" value="ZINC_FINGER_C2H2_2"/>
    <property type="match status" value="1"/>
</dbReference>
<proteinExistence type="predicted"/>
<reference evidence="9 10" key="1">
    <citation type="submission" date="2019-12" db="EMBL/GenBank/DDBJ databases">
        <authorList>
            <person name="Alioto T."/>
            <person name="Alioto T."/>
            <person name="Gomez Garrido J."/>
        </authorList>
    </citation>
    <scope>NUCLEOTIDE SEQUENCE [LARGE SCALE GENOMIC DNA]</scope>
</reference>
<evidence type="ECO:0000256" key="3">
    <source>
        <dbReference type="ARBA" id="ARBA00022771"/>
    </source>
</evidence>
<evidence type="ECO:0000256" key="7">
    <source>
        <dbReference type="PROSITE-ProRule" id="PRU00042"/>
    </source>
</evidence>
<dbReference type="GO" id="GO:0000976">
    <property type="term" value="F:transcription cis-regulatory region binding"/>
    <property type="evidence" value="ECO:0007669"/>
    <property type="project" value="TreeGrafter"/>
</dbReference>
<dbReference type="Proteomes" id="UP000594638">
    <property type="component" value="Unassembled WGS sequence"/>
</dbReference>
<evidence type="ECO:0000256" key="5">
    <source>
        <dbReference type="ARBA" id="ARBA00023015"/>
    </source>
</evidence>
<dbReference type="GO" id="GO:0005634">
    <property type="term" value="C:nucleus"/>
    <property type="evidence" value="ECO:0007669"/>
    <property type="project" value="TreeGrafter"/>
</dbReference>
<evidence type="ECO:0000256" key="4">
    <source>
        <dbReference type="ARBA" id="ARBA00022833"/>
    </source>
</evidence>
<keyword evidence="10" id="KW-1185">Reference proteome</keyword>
<dbReference type="PROSITE" id="PS00028">
    <property type="entry name" value="ZINC_FINGER_C2H2_1"/>
    <property type="match status" value="1"/>
</dbReference>
<evidence type="ECO:0000256" key="6">
    <source>
        <dbReference type="ARBA" id="ARBA00023163"/>
    </source>
</evidence>
<organism evidence="9 10">
    <name type="scientific">Olea europaea subsp. europaea</name>
    <dbReference type="NCBI Taxonomy" id="158383"/>
    <lineage>
        <taxon>Eukaryota</taxon>
        <taxon>Viridiplantae</taxon>
        <taxon>Streptophyta</taxon>
        <taxon>Embryophyta</taxon>
        <taxon>Tracheophyta</taxon>
        <taxon>Spermatophyta</taxon>
        <taxon>Magnoliopsida</taxon>
        <taxon>eudicotyledons</taxon>
        <taxon>Gunneridae</taxon>
        <taxon>Pentapetalae</taxon>
        <taxon>asterids</taxon>
        <taxon>lamiids</taxon>
        <taxon>Lamiales</taxon>
        <taxon>Oleaceae</taxon>
        <taxon>Oleeae</taxon>
        <taxon>Olea</taxon>
    </lineage>
</organism>
<dbReference type="PANTHER" id="PTHR45988">
    <property type="entry name" value="C2H2 TYPE ZINC FINGER TRANSCRIPTION FACTOR FAMILY-RELATED"/>
    <property type="match status" value="1"/>
</dbReference>
<dbReference type="Pfam" id="PF13912">
    <property type="entry name" value="zf-C2H2_6"/>
    <property type="match status" value="1"/>
</dbReference>
<dbReference type="GO" id="GO:0003700">
    <property type="term" value="F:DNA-binding transcription factor activity"/>
    <property type="evidence" value="ECO:0007669"/>
    <property type="project" value="InterPro"/>
</dbReference>
<dbReference type="Gramene" id="OE9A033943T1">
    <property type="protein sequence ID" value="OE9A033943C1"/>
    <property type="gene ID" value="OE9A033943"/>
</dbReference>